<evidence type="ECO:0008006" key="4">
    <source>
        <dbReference type="Google" id="ProtNLM"/>
    </source>
</evidence>
<organism evidence="2 3">
    <name type="scientific">Flavipsychrobacter stenotrophus</name>
    <dbReference type="NCBI Taxonomy" id="2077091"/>
    <lineage>
        <taxon>Bacteria</taxon>
        <taxon>Pseudomonadati</taxon>
        <taxon>Bacteroidota</taxon>
        <taxon>Chitinophagia</taxon>
        <taxon>Chitinophagales</taxon>
        <taxon>Chitinophagaceae</taxon>
        <taxon>Flavipsychrobacter</taxon>
    </lineage>
</organism>
<dbReference type="AlphaFoldDB" id="A0A2S7SUP0"/>
<keyword evidence="3" id="KW-1185">Reference proteome</keyword>
<reference evidence="2 3" key="1">
    <citation type="submission" date="2018-01" db="EMBL/GenBank/DDBJ databases">
        <title>A novel member of the phylum Bacteroidetes isolated from glacier ice.</title>
        <authorList>
            <person name="Liu Q."/>
            <person name="Xin Y.-H."/>
        </authorList>
    </citation>
    <scope>NUCLEOTIDE SEQUENCE [LARGE SCALE GENOMIC DNA]</scope>
    <source>
        <strain evidence="2 3">RB1R16</strain>
    </source>
</reference>
<accession>A0A2S7SUP0</accession>
<evidence type="ECO:0000313" key="2">
    <source>
        <dbReference type="EMBL" id="PQJ10639.1"/>
    </source>
</evidence>
<proteinExistence type="predicted"/>
<comment type="caution">
    <text evidence="2">The sequence shown here is derived from an EMBL/GenBank/DDBJ whole genome shotgun (WGS) entry which is preliminary data.</text>
</comment>
<evidence type="ECO:0000256" key="1">
    <source>
        <dbReference type="SAM" id="SignalP"/>
    </source>
</evidence>
<feature type="chain" id="PRO_5015572622" description="Outer membrane protein beta-barrel domain-containing protein" evidence="1">
    <location>
        <begin position="23"/>
        <end position="320"/>
    </location>
</feature>
<dbReference type="Proteomes" id="UP000239872">
    <property type="component" value="Unassembled WGS sequence"/>
</dbReference>
<protein>
    <recommendedName>
        <fullName evidence="4">Outer membrane protein beta-barrel domain-containing protein</fullName>
    </recommendedName>
</protein>
<name>A0A2S7SUP0_9BACT</name>
<evidence type="ECO:0000313" key="3">
    <source>
        <dbReference type="Proteomes" id="UP000239872"/>
    </source>
</evidence>
<sequence>MNYRCIVSLFAFCICSCSNSYAQTTDDNLIISAATQLITSNLCDAAIIKLEGVSEEGKRTLPYYLDMAKAHDCKNHVEDALYYYKKYLAIGGNDSVKSRVDILSKQHQDEHKVESEQQHAKDLYSSMTGHKKKRGKTATIDGYFRSYNLVGMIMTASKDKPYTSGLKYSLDFGFPVYHNKAAIIINVQPAAYFSPQKKWYAGIAGVPEETVSGLKKGYGLDVSATAPYLFINTKKKAVGVGPILGYRVAFIADYLAVDIDMPVAHAPVVGLEAVYYTSKFSIALDYNYFQYSTKALVTGLPAFKANMSMIGIKIGVMRWR</sequence>
<dbReference type="EMBL" id="PPSL01000003">
    <property type="protein sequence ID" value="PQJ10639.1"/>
    <property type="molecule type" value="Genomic_DNA"/>
</dbReference>
<keyword evidence="1" id="KW-0732">Signal</keyword>
<feature type="signal peptide" evidence="1">
    <location>
        <begin position="1"/>
        <end position="22"/>
    </location>
</feature>
<gene>
    <name evidence="2" type="ORF">CJD36_011745</name>
</gene>
<dbReference type="RefSeq" id="WP_105039367.1">
    <property type="nucleotide sequence ID" value="NZ_PPSL01000003.1"/>
</dbReference>